<evidence type="ECO:0000256" key="2">
    <source>
        <dbReference type="ARBA" id="ARBA00023125"/>
    </source>
</evidence>
<dbReference type="PRINTS" id="PR00038">
    <property type="entry name" value="HTHLUXR"/>
</dbReference>
<comment type="caution">
    <text evidence="5">The sequence shown here is derived from an EMBL/GenBank/DDBJ whole genome shotgun (WGS) entry which is preliminary data.</text>
</comment>
<dbReference type="GO" id="GO:0003677">
    <property type="term" value="F:DNA binding"/>
    <property type="evidence" value="ECO:0007669"/>
    <property type="project" value="UniProtKB-KW"/>
</dbReference>
<accession>A0A4U6QPS6</accession>
<evidence type="ECO:0000313" key="5">
    <source>
        <dbReference type="EMBL" id="TKV62066.1"/>
    </source>
</evidence>
<dbReference type="CDD" id="cd06170">
    <property type="entry name" value="LuxR_C_like"/>
    <property type="match status" value="1"/>
</dbReference>
<proteinExistence type="predicted"/>
<dbReference type="AlphaFoldDB" id="A0A4U6QPS6"/>
<sequence length="139" mass="14288">MTLIAAVAVVGAIETPAPAALAACALTVAVTALVVLGVRRFEAWTRPAAPRAVTVGVPGLTPRENDVLAGVAAGRTNAGIAADLFLSERTVEQHLRSVFDKLGLGGHGDSNRRVRAAAVWWQRQTASTGASDPSVARPS</sequence>
<dbReference type="SMART" id="SM00421">
    <property type="entry name" value="HTH_LUXR"/>
    <property type="match status" value="1"/>
</dbReference>
<dbReference type="PANTHER" id="PTHR44688">
    <property type="entry name" value="DNA-BINDING TRANSCRIPTIONAL ACTIVATOR DEVR_DOSR"/>
    <property type="match status" value="1"/>
</dbReference>
<dbReference type="PROSITE" id="PS50043">
    <property type="entry name" value="HTH_LUXR_2"/>
    <property type="match status" value="1"/>
</dbReference>
<dbReference type="InterPro" id="IPR000792">
    <property type="entry name" value="Tscrpt_reg_LuxR_C"/>
</dbReference>
<dbReference type="SUPFAM" id="SSF46894">
    <property type="entry name" value="C-terminal effector domain of the bipartite response regulators"/>
    <property type="match status" value="1"/>
</dbReference>
<dbReference type="PROSITE" id="PS00622">
    <property type="entry name" value="HTH_LUXR_1"/>
    <property type="match status" value="1"/>
</dbReference>
<dbReference type="InterPro" id="IPR016032">
    <property type="entry name" value="Sig_transdc_resp-reg_C-effctor"/>
</dbReference>
<evidence type="ECO:0000313" key="6">
    <source>
        <dbReference type="Proteomes" id="UP000306985"/>
    </source>
</evidence>
<keyword evidence="1" id="KW-0805">Transcription regulation</keyword>
<dbReference type="Gene3D" id="1.10.10.10">
    <property type="entry name" value="Winged helix-like DNA-binding domain superfamily/Winged helix DNA-binding domain"/>
    <property type="match status" value="1"/>
</dbReference>
<dbReference type="InterPro" id="IPR036388">
    <property type="entry name" value="WH-like_DNA-bd_sf"/>
</dbReference>
<dbReference type="EMBL" id="SZZH01000001">
    <property type="protein sequence ID" value="TKV62066.1"/>
    <property type="molecule type" value="Genomic_DNA"/>
</dbReference>
<keyword evidence="2" id="KW-0238">DNA-binding</keyword>
<keyword evidence="6" id="KW-1185">Reference proteome</keyword>
<dbReference type="OrthoDB" id="483at2"/>
<reference evidence="5 6" key="1">
    <citation type="submission" date="2019-05" db="EMBL/GenBank/DDBJ databases">
        <title>Nakamurella sp. N5BH11, whole genome shotgun sequence.</title>
        <authorList>
            <person name="Tuo L."/>
        </authorList>
    </citation>
    <scope>NUCLEOTIDE SEQUENCE [LARGE SCALE GENOMIC DNA]</scope>
    <source>
        <strain evidence="5 6">N5BH11</strain>
    </source>
</reference>
<protein>
    <submittedName>
        <fullName evidence="5">Helix-turn-helix transcriptional regulator</fullName>
    </submittedName>
</protein>
<dbReference type="GO" id="GO:0006355">
    <property type="term" value="P:regulation of DNA-templated transcription"/>
    <property type="evidence" value="ECO:0007669"/>
    <property type="project" value="InterPro"/>
</dbReference>
<dbReference type="Pfam" id="PF00196">
    <property type="entry name" value="GerE"/>
    <property type="match status" value="1"/>
</dbReference>
<keyword evidence="3" id="KW-0804">Transcription</keyword>
<name>A0A4U6QPS6_9ACTN</name>
<evidence type="ECO:0000256" key="3">
    <source>
        <dbReference type="ARBA" id="ARBA00023163"/>
    </source>
</evidence>
<feature type="domain" description="HTH luxR-type" evidence="4">
    <location>
        <begin position="53"/>
        <end position="124"/>
    </location>
</feature>
<evidence type="ECO:0000256" key="1">
    <source>
        <dbReference type="ARBA" id="ARBA00023015"/>
    </source>
</evidence>
<evidence type="ECO:0000259" key="4">
    <source>
        <dbReference type="PROSITE" id="PS50043"/>
    </source>
</evidence>
<organism evidence="5 6">
    <name type="scientific">Nakamurella flava</name>
    <dbReference type="NCBI Taxonomy" id="2576308"/>
    <lineage>
        <taxon>Bacteria</taxon>
        <taxon>Bacillati</taxon>
        <taxon>Actinomycetota</taxon>
        <taxon>Actinomycetes</taxon>
        <taxon>Nakamurellales</taxon>
        <taxon>Nakamurellaceae</taxon>
        <taxon>Nakamurella</taxon>
    </lineage>
</organism>
<dbReference type="Proteomes" id="UP000306985">
    <property type="component" value="Unassembled WGS sequence"/>
</dbReference>
<gene>
    <name evidence="5" type="ORF">FDO65_01480</name>
</gene>
<dbReference type="PANTHER" id="PTHR44688:SF16">
    <property type="entry name" value="DNA-BINDING TRANSCRIPTIONAL ACTIVATOR DEVR_DOSR"/>
    <property type="match status" value="1"/>
</dbReference>